<evidence type="ECO:0000256" key="3">
    <source>
        <dbReference type="ARBA" id="ARBA00023242"/>
    </source>
</evidence>
<evidence type="ECO:0000256" key="1">
    <source>
        <dbReference type="ARBA" id="ARBA00004123"/>
    </source>
</evidence>
<keyword evidence="3" id="KW-0539">Nucleus</keyword>
<dbReference type="EMBL" id="OU895880">
    <property type="protein sequence ID" value="CAG9812278.1"/>
    <property type="molecule type" value="Genomic_DNA"/>
</dbReference>
<feature type="compositionally biased region" description="Polar residues" evidence="4">
    <location>
        <begin position="22"/>
        <end position="39"/>
    </location>
</feature>
<keyword evidence="7" id="KW-1185">Reference proteome</keyword>
<dbReference type="Pfam" id="PF09596">
    <property type="entry name" value="MamL-1"/>
    <property type="match status" value="1"/>
</dbReference>
<feature type="compositionally biased region" description="Polar residues" evidence="4">
    <location>
        <begin position="613"/>
        <end position="631"/>
    </location>
</feature>
<protein>
    <recommendedName>
        <fullName evidence="5">Neurogenic mastermind-like N-terminal domain-containing protein</fullName>
    </recommendedName>
</protein>
<feature type="compositionally biased region" description="Basic and acidic residues" evidence="4">
    <location>
        <begin position="96"/>
        <end position="106"/>
    </location>
</feature>
<gene>
    <name evidence="6" type="ORF">CHIRRI_LOCUS15083</name>
</gene>
<dbReference type="OrthoDB" id="5982619at2759"/>
<organism evidence="6 7">
    <name type="scientific">Chironomus riparius</name>
    <dbReference type="NCBI Taxonomy" id="315576"/>
    <lineage>
        <taxon>Eukaryota</taxon>
        <taxon>Metazoa</taxon>
        <taxon>Ecdysozoa</taxon>
        <taxon>Arthropoda</taxon>
        <taxon>Hexapoda</taxon>
        <taxon>Insecta</taxon>
        <taxon>Pterygota</taxon>
        <taxon>Neoptera</taxon>
        <taxon>Endopterygota</taxon>
        <taxon>Diptera</taxon>
        <taxon>Nematocera</taxon>
        <taxon>Chironomoidea</taxon>
        <taxon>Chironomidae</taxon>
        <taxon>Chironominae</taxon>
        <taxon>Chironomus</taxon>
    </lineage>
</organism>
<feature type="domain" description="Neurogenic mastermind-like N-terminal" evidence="5">
    <location>
        <begin position="40"/>
        <end position="99"/>
    </location>
</feature>
<accession>A0A9N9SA48</accession>
<feature type="region of interest" description="Disordered" evidence="4">
    <location>
        <begin position="396"/>
        <end position="418"/>
    </location>
</feature>
<feature type="compositionally biased region" description="Low complexity" evidence="4">
    <location>
        <begin position="590"/>
        <end position="602"/>
    </location>
</feature>
<reference evidence="6" key="2">
    <citation type="submission" date="2022-10" db="EMBL/GenBank/DDBJ databases">
        <authorList>
            <consortium name="ENA_rothamsted_submissions"/>
            <consortium name="culmorum"/>
            <person name="King R."/>
        </authorList>
    </citation>
    <scope>NUCLEOTIDE SEQUENCE</scope>
</reference>
<evidence type="ECO:0000256" key="4">
    <source>
        <dbReference type="SAM" id="MobiDB-lite"/>
    </source>
</evidence>
<dbReference type="Gene3D" id="6.10.250.970">
    <property type="match status" value="1"/>
</dbReference>
<dbReference type="AlphaFoldDB" id="A0A9N9SA48"/>
<feature type="region of interest" description="Disordered" evidence="4">
    <location>
        <begin position="96"/>
        <end position="156"/>
    </location>
</feature>
<name>A0A9N9SA48_9DIPT</name>
<evidence type="ECO:0000313" key="6">
    <source>
        <dbReference type="EMBL" id="CAG9812278.1"/>
    </source>
</evidence>
<dbReference type="SMART" id="SM01275">
    <property type="entry name" value="MamL-1"/>
    <property type="match status" value="1"/>
</dbReference>
<feature type="compositionally biased region" description="Low complexity" evidence="4">
    <location>
        <begin position="139"/>
        <end position="155"/>
    </location>
</feature>
<dbReference type="GO" id="GO:0045944">
    <property type="term" value="P:positive regulation of transcription by RNA polymerase II"/>
    <property type="evidence" value="ECO:0007669"/>
    <property type="project" value="InterPro"/>
</dbReference>
<evidence type="ECO:0000256" key="2">
    <source>
        <dbReference type="ARBA" id="ARBA00008081"/>
    </source>
</evidence>
<sequence length="631" mass="73635">MEGMSSNFPGGNAAMLQMNNYGNISTQPVPQQNNTSELTPQKKAVFERLKKRMNLYRKRQSETIPRFDQTFTGICEQQNVETNLLQKKFLESKAKRVAKKTDKKQTDVVGGNVMSKAQKRPAPDDLENDPDLHPPTKISQQQQNQQNQQQQSQQSMDNMKFQVEIVQQLEFTTSSVNLQPQQISTNVTVKTTANGSMTTKYEPQEMKQKMNEPAKMQQMAPLPPPAPDLLQDFKQEPDNEFADLDFGGIANFMANDENELKKLFSNISEVFDTSDLFDDTKHIKQEPMMKPHHQIPQMPQIMNQNLNPMATNQFNQYVMQDTIQMQKPMMQQMPQQPQTQQQPTQQMRMYQQQTMQQQMQPDITPAAQTLKNMAQQHQVKSSMAMNYMRPVGQQMGMPQQQMIPQQQVPQPPQQQQQRLPYQQYNEYSQFAQQQQQPQHKPQMQLPFPPEMIKQEIMMQQQPPQMQHINTMKPMMNHQMIHEEPKIHQNYQNFQNQQFIQQQQPPQRTFQQQPQPNPMSIHMKQTQMMHIQQQGNPGGNMQMQGAQHMGMSMNDGNFSMQQQQNMYFSQHHTHQPNTHPQYANTMAAAMQQQKRQQQQQQQQHHPQMMGEGPTHTTGTYNMMQNQSMSFTQ</sequence>
<feature type="region of interest" description="Disordered" evidence="4">
    <location>
        <begin position="22"/>
        <end position="42"/>
    </location>
</feature>
<dbReference type="InterPro" id="IPR046370">
    <property type="entry name" value="MAML_N_sf"/>
</dbReference>
<feature type="region of interest" description="Disordered" evidence="4">
    <location>
        <begin position="588"/>
        <end position="631"/>
    </location>
</feature>
<dbReference type="InterPro" id="IPR019082">
    <property type="entry name" value="Mastermind-like_N"/>
</dbReference>
<reference evidence="6" key="1">
    <citation type="submission" date="2022-01" db="EMBL/GenBank/DDBJ databases">
        <authorList>
            <person name="King R."/>
        </authorList>
    </citation>
    <scope>NUCLEOTIDE SEQUENCE</scope>
</reference>
<dbReference type="GO" id="GO:0003713">
    <property type="term" value="F:transcription coactivator activity"/>
    <property type="evidence" value="ECO:0007669"/>
    <property type="project" value="InterPro"/>
</dbReference>
<dbReference type="GO" id="GO:0016607">
    <property type="term" value="C:nuclear speck"/>
    <property type="evidence" value="ECO:0007669"/>
    <property type="project" value="InterPro"/>
</dbReference>
<dbReference type="GO" id="GO:0007219">
    <property type="term" value="P:Notch signaling pathway"/>
    <property type="evidence" value="ECO:0007669"/>
    <property type="project" value="InterPro"/>
</dbReference>
<evidence type="ECO:0000313" key="7">
    <source>
        <dbReference type="Proteomes" id="UP001153620"/>
    </source>
</evidence>
<comment type="similarity">
    <text evidence="2">Belongs to the mastermind family.</text>
</comment>
<proteinExistence type="inferred from homology"/>
<comment type="subcellular location">
    <subcellularLocation>
        <location evidence="1">Nucleus</location>
    </subcellularLocation>
</comment>
<evidence type="ECO:0000259" key="5">
    <source>
        <dbReference type="SMART" id="SM01275"/>
    </source>
</evidence>
<dbReference type="Proteomes" id="UP001153620">
    <property type="component" value="Chromosome 4"/>
</dbReference>